<gene>
    <name evidence="2" type="ORF">GQ607_017162</name>
</gene>
<feature type="compositionally biased region" description="Low complexity" evidence="1">
    <location>
        <begin position="189"/>
        <end position="202"/>
    </location>
</feature>
<dbReference type="Proteomes" id="UP000434172">
    <property type="component" value="Unassembled WGS sequence"/>
</dbReference>
<dbReference type="OrthoDB" id="10571361at2759"/>
<proteinExistence type="predicted"/>
<evidence type="ECO:0000313" key="2">
    <source>
        <dbReference type="EMBL" id="KAF0315620.1"/>
    </source>
</evidence>
<protein>
    <submittedName>
        <fullName evidence="2">Uncharacterized protein</fullName>
    </submittedName>
</protein>
<feature type="region of interest" description="Disordered" evidence="1">
    <location>
        <begin position="103"/>
        <end position="222"/>
    </location>
</feature>
<keyword evidence="3" id="KW-1185">Reference proteome</keyword>
<name>A0A8H3VXA4_9PEZI</name>
<organism evidence="2 3">
    <name type="scientific">Colletotrichum asianum</name>
    <dbReference type="NCBI Taxonomy" id="702518"/>
    <lineage>
        <taxon>Eukaryota</taxon>
        <taxon>Fungi</taxon>
        <taxon>Dikarya</taxon>
        <taxon>Ascomycota</taxon>
        <taxon>Pezizomycotina</taxon>
        <taxon>Sordariomycetes</taxon>
        <taxon>Hypocreomycetidae</taxon>
        <taxon>Glomerellales</taxon>
        <taxon>Glomerellaceae</taxon>
        <taxon>Colletotrichum</taxon>
        <taxon>Colletotrichum gloeosporioides species complex</taxon>
    </lineage>
</organism>
<comment type="caution">
    <text evidence="2">The sequence shown here is derived from an EMBL/GenBank/DDBJ whole genome shotgun (WGS) entry which is preliminary data.</text>
</comment>
<evidence type="ECO:0000256" key="1">
    <source>
        <dbReference type="SAM" id="MobiDB-lite"/>
    </source>
</evidence>
<feature type="compositionally biased region" description="Polar residues" evidence="1">
    <location>
        <begin position="118"/>
        <end position="181"/>
    </location>
</feature>
<accession>A0A8H3VXA4</accession>
<evidence type="ECO:0000313" key="3">
    <source>
        <dbReference type="Proteomes" id="UP000434172"/>
    </source>
</evidence>
<dbReference type="AlphaFoldDB" id="A0A8H3VXA4"/>
<sequence>MTANNNLRKVFIGTKLSVPDVYNLWGYRGQTPAEAKRRLSWSFVRTEIGRTKYYGHYVEGVNNREFNVIRGYFEGTLRMRPSRINVELQCPRGPVHRRRNVVSWVPTDSPRLQPQPGAPQQTAMPQNHAPNMNTAVPQPSGTVPQQVSMPQIPHSNMDTTNPMPLRTRPNQTPASQNTQLNGMSGSGGSSPPNYQPLQPLYPELGNLDSDPSSNGPDFGSST</sequence>
<dbReference type="EMBL" id="WOWK01000194">
    <property type="protein sequence ID" value="KAF0315620.1"/>
    <property type="molecule type" value="Genomic_DNA"/>
</dbReference>
<reference evidence="2 3" key="1">
    <citation type="submission" date="2019-12" db="EMBL/GenBank/DDBJ databases">
        <title>A genome sequence resource for the geographically widespread anthracnose pathogen Colletotrichum asianum.</title>
        <authorList>
            <person name="Meng Y."/>
        </authorList>
    </citation>
    <scope>NUCLEOTIDE SEQUENCE [LARGE SCALE GENOMIC DNA]</scope>
    <source>
        <strain evidence="2 3">ICMP 18580</strain>
    </source>
</reference>
<feature type="compositionally biased region" description="Polar residues" evidence="1">
    <location>
        <begin position="209"/>
        <end position="222"/>
    </location>
</feature>